<reference evidence="1 2" key="1">
    <citation type="journal article" date="2016" name="Nat. Commun.">
        <title>Thousands of microbial genomes shed light on interconnected biogeochemical processes in an aquifer system.</title>
        <authorList>
            <person name="Anantharaman K."/>
            <person name="Brown C.T."/>
            <person name="Hug L.A."/>
            <person name="Sharon I."/>
            <person name="Castelle C.J."/>
            <person name="Probst A.J."/>
            <person name="Thomas B.C."/>
            <person name="Singh A."/>
            <person name="Wilkins M.J."/>
            <person name="Karaoz U."/>
            <person name="Brodie E.L."/>
            <person name="Williams K.H."/>
            <person name="Hubbard S.S."/>
            <person name="Banfield J.F."/>
        </authorList>
    </citation>
    <scope>NUCLEOTIDE SEQUENCE [LARGE SCALE GENOMIC DNA]</scope>
</reference>
<dbReference type="Gene3D" id="3.30.1490.300">
    <property type="match status" value="1"/>
</dbReference>
<dbReference type="Proteomes" id="UP000178684">
    <property type="component" value="Unassembled WGS sequence"/>
</dbReference>
<comment type="caution">
    <text evidence="1">The sequence shown here is derived from an EMBL/GenBank/DDBJ whole genome shotgun (WGS) entry which is preliminary data.</text>
</comment>
<accession>A0A1F5X5Q3</accession>
<sequence length="372" mass="41785">MSFLKKFSLGKGFALFKKESRVLGVDLGSSSLKIVQLRKEKEKVILETYGEIATGPYSDMAAGKSVRLLETKVVEMLTDLMKEAKATAGNAIVSIPLRSSFVKVITMPLMSEAEFREAMPYEARKHVPVPVNEVIMDWWILPQGSSTEGQNSEGFSVERRFQEVLLVAIHREVVEKYQKIFRGAGINVKSFEIEIFSQVRSILSKELHPTLVIDFGAQATRFIIVDYGVVRMVHTFERGSLELTDVLSRSLSIDFERAERLKRDTGLSSRPEHKEIRNVIEPIMEDILSEGARVISEYRRRSERSCKKVWLVGGGSLLEGLIDFSITKFGVEVKLGDPFQKVSYLAFLEEVLKKIGPSFSGALGAALRSLEE</sequence>
<dbReference type="EMBL" id="MFIE01000005">
    <property type="protein sequence ID" value="OGF83197.1"/>
    <property type="molecule type" value="Genomic_DNA"/>
</dbReference>
<dbReference type="Pfam" id="PF11104">
    <property type="entry name" value="PilM_2"/>
    <property type="match status" value="1"/>
</dbReference>
<organism evidence="1 2">
    <name type="scientific">Candidatus Giovannonibacteria bacterium RIFCSPLOWO2_01_FULL_46_13</name>
    <dbReference type="NCBI Taxonomy" id="1798352"/>
    <lineage>
        <taxon>Bacteria</taxon>
        <taxon>Candidatus Giovannoniibacteriota</taxon>
    </lineage>
</organism>
<dbReference type="InterPro" id="IPR050696">
    <property type="entry name" value="FtsA/MreB"/>
</dbReference>
<protein>
    <recommendedName>
        <fullName evidence="3">SHS2 domain-containing protein</fullName>
    </recommendedName>
</protein>
<dbReference type="CDD" id="cd24049">
    <property type="entry name" value="ASKHA_NBD_PilM"/>
    <property type="match status" value="1"/>
</dbReference>
<dbReference type="PANTHER" id="PTHR32432">
    <property type="entry name" value="CELL DIVISION PROTEIN FTSA-RELATED"/>
    <property type="match status" value="1"/>
</dbReference>
<gene>
    <name evidence="1" type="ORF">A3B18_00605</name>
</gene>
<dbReference type="PANTHER" id="PTHR32432:SF3">
    <property type="entry name" value="ETHANOLAMINE UTILIZATION PROTEIN EUTJ"/>
    <property type="match status" value="1"/>
</dbReference>
<dbReference type="InterPro" id="IPR005883">
    <property type="entry name" value="PilM"/>
</dbReference>
<dbReference type="PIRSF" id="PIRSF019169">
    <property type="entry name" value="PilM"/>
    <property type="match status" value="1"/>
</dbReference>
<name>A0A1F5X5Q3_9BACT</name>
<dbReference type="InterPro" id="IPR043129">
    <property type="entry name" value="ATPase_NBD"/>
</dbReference>
<evidence type="ECO:0000313" key="1">
    <source>
        <dbReference type="EMBL" id="OGF83197.1"/>
    </source>
</evidence>
<evidence type="ECO:0000313" key="2">
    <source>
        <dbReference type="Proteomes" id="UP000178684"/>
    </source>
</evidence>
<dbReference type="NCBIfam" id="TIGR01175">
    <property type="entry name" value="pilM"/>
    <property type="match status" value="1"/>
</dbReference>
<dbReference type="AlphaFoldDB" id="A0A1F5X5Q3"/>
<dbReference type="SUPFAM" id="SSF53067">
    <property type="entry name" value="Actin-like ATPase domain"/>
    <property type="match status" value="2"/>
</dbReference>
<dbReference type="Gene3D" id="3.30.420.40">
    <property type="match status" value="2"/>
</dbReference>
<evidence type="ECO:0008006" key="3">
    <source>
        <dbReference type="Google" id="ProtNLM"/>
    </source>
</evidence>
<proteinExistence type="predicted"/>